<name>A0AAV4P1Y7_CAEEX</name>
<keyword evidence="2" id="KW-1185">Reference proteome</keyword>
<comment type="caution">
    <text evidence="1">The sequence shown here is derived from an EMBL/GenBank/DDBJ whole genome shotgun (WGS) entry which is preliminary data.</text>
</comment>
<accession>A0AAV4P1Y7</accession>
<proteinExistence type="predicted"/>
<dbReference type="AlphaFoldDB" id="A0AAV4P1Y7"/>
<organism evidence="1 2">
    <name type="scientific">Caerostris extrusa</name>
    <name type="common">Bark spider</name>
    <name type="synonym">Caerostris bankana</name>
    <dbReference type="NCBI Taxonomy" id="172846"/>
    <lineage>
        <taxon>Eukaryota</taxon>
        <taxon>Metazoa</taxon>
        <taxon>Ecdysozoa</taxon>
        <taxon>Arthropoda</taxon>
        <taxon>Chelicerata</taxon>
        <taxon>Arachnida</taxon>
        <taxon>Araneae</taxon>
        <taxon>Araneomorphae</taxon>
        <taxon>Entelegynae</taxon>
        <taxon>Araneoidea</taxon>
        <taxon>Araneidae</taxon>
        <taxon>Caerostris</taxon>
    </lineage>
</organism>
<reference evidence="1 2" key="1">
    <citation type="submission" date="2021-06" db="EMBL/GenBank/DDBJ databases">
        <title>Caerostris extrusa draft genome.</title>
        <authorList>
            <person name="Kono N."/>
            <person name="Arakawa K."/>
        </authorList>
    </citation>
    <scope>NUCLEOTIDE SEQUENCE [LARGE SCALE GENOMIC DNA]</scope>
</reference>
<dbReference type="Proteomes" id="UP001054945">
    <property type="component" value="Unassembled WGS sequence"/>
</dbReference>
<evidence type="ECO:0000313" key="2">
    <source>
        <dbReference type="Proteomes" id="UP001054945"/>
    </source>
</evidence>
<sequence>MTIAKLVFTSSVHRKLSLGQLYPRCPALCIPSYHAIEVKGVIGNSCTDDSIGFEKSLRSQLTDFDHEPEWQKHKPLTHFKLAGGRRVIKIQEYHLESLTHPASSYRRCSLATSLRWCVGTIAPTTRSRDHETTHCHFDTVCGLLGSIFATGLLVEFRCCEPSVTAWM</sequence>
<evidence type="ECO:0000313" key="1">
    <source>
        <dbReference type="EMBL" id="GIX91252.1"/>
    </source>
</evidence>
<dbReference type="EMBL" id="BPLR01004006">
    <property type="protein sequence ID" value="GIX91252.1"/>
    <property type="molecule type" value="Genomic_DNA"/>
</dbReference>
<gene>
    <name evidence="1" type="ORF">CEXT_77151</name>
</gene>
<protein>
    <submittedName>
        <fullName evidence="1">Uncharacterized protein</fullName>
    </submittedName>
</protein>